<dbReference type="EMBL" id="VFOU01000004">
    <property type="protein sequence ID" value="TQL66049.1"/>
    <property type="molecule type" value="Genomic_DNA"/>
</dbReference>
<dbReference type="OrthoDB" id="4964163at2"/>
<organism evidence="1 2">
    <name type="scientific">Enteractinococcus coprophilus</name>
    <dbReference type="NCBI Taxonomy" id="1027633"/>
    <lineage>
        <taxon>Bacteria</taxon>
        <taxon>Bacillati</taxon>
        <taxon>Actinomycetota</taxon>
        <taxon>Actinomycetes</taxon>
        <taxon>Micrococcales</taxon>
        <taxon>Micrococcaceae</taxon>
    </lineage>
</organism>
<evidence type="ECO:0000313" key="1">
    <source>
        <dbReference type="EMBL" id="TQL66049.1"/>
    </source>
</evidence>
<proteinExistence type="predicted"/>
<name>A0A543A0E5_9MICC</name>
<accession>A0A543A0E5</accession>
<dbReference type="AlphaFoldDB" id="A0A543A0E5"/>
<evidence type="ECO:0000313" key="2">
    <source>
        <dbReference type="Proteomes" id="UP000319746"/>
    </source>
</evidence>
<dbReference type="Proteomes" id="UP000319746">
    <property type="component" value="Unassembled WGS sequence"/>
</dbReference>
<keyword evidence="2" id="KW-1185">Reference proteome</keyword>
<reference evidence="1 2" key="1">
    <citation type="submission" date="2019-06" db="EMBL/GenBank/DDBJ databases">
        <title>Sequencing the genomes of 1000 actinobacteria strains.</title>
        <authorList>
            <person name="Klenk H.-P."/>
        </authorList>
    </citation>
    <scope>NUCLEOTIDE SEQUENCE [LARGE SCALE GENOMIC DNA]</scope>
    <source>
        <strain evidence="1 2">DSM 24083</strain>
    </source>
</reference>
<protein>
    <submittedName>
        <fullName evidence="1">Uncharacterized protein</fullName>
    </submittedName>
</protein>
<dbReference type="RefSeq" id="WP_141868169.1">
    <property type="nucleotide sequence ID" value="NZ_BAABAN010000017.1"/>
</dbReference>
<comment type="caution">
    <text evidence="1">The sequence shown here is derived from an EMBL/GenBank/DDBJ whole genome shotgun (WGS) entry which is preliminary data.</text>
</comment>
<gene>
    <name evidence="1" type="ORF">FB556_2528</name>
</gene>
<sequence>MNTTADTTLRIREFTRREKTCIRQDVKRFEKIGRDHRCANLDEYADFVRERLRYTDEGHFTSKSVSLVRGLISYVGDQLIRATNLERVMTTLKLAPGWLLRDPGTYQTVFVGDVVIDYLLMHDLWAPTLDDIMDELVEWNDGYLDKEDLYTHHVWDPEIGLSDYLVA</sequence>